<dbReference type="AlphaFoldDB" id="A0A8T8XG07"/>
<reference evidence="2 3" key="1">
    <citation type="submission" date="2018-02" db="EMBL/GenBank/DDBJ databases">
        <title>The genomes of Aspergillus section Nigri reveals drivers in fungal speciation.</title>
        <authorList>
            <consortium name="DOE Joint Genome Institute"/>
            <person name="Vesth T.C."/>
            <person name="Nybo J."/>
            <person name="Theobald S."/>
            <person name="Brandl J."/>
            <person name="Frisvad J.C."/>
            <person name="Nielsen K.F."/>
            <person name="Lyhne E.K."/>
            <person name="Kogle M.E."/>
            <person name="Kuo A."/>
            <person name="Riley R."/>
            <person name="Clum A."/>
            <person name="Nolan M."/>
            <person name="Lipzen A."/>
            <person name="Salamov A."/>
            <person name="Henrissat B."/>
            <person name="Wiebenga A."/>
            <person name="De vries R.P."/>
            <person name="Grigoriev I.V."/>
            <person name="Mortensen U.H."/>
            <person name="Andersen M.R."/>
            <person name="Baker S.E."/>
        </authorList>
    </citation>
    <scope>NUCLEOTIDE SEQUENCE [LARGE SCALE GENOMIC DNA]</scope>
    <source>
        <strain evidence="2 3">CBS 114.51</strain>
    </source>
</reference>
<dbReference type="EMBL" id="KZ824773">
    <property type="protein sequence ID" value="RAH86222.1"/>
    <property type="molecule type" value="Genomic_DNA"/>
</dbReference>
<feature type="region of interest" description="Disordered" evidence="1">
    <location>
        <begin position="1"/>
        <end position="24"/>
    </location>
</feature>
<proteinExistence type="predicted"/>
<feature type="compositionally biased region" description="Pro residues" evidence="1">
    <location>
        <begin position="1"/>
        <end position="13"/>
    </location>
</feature>
<dbReference type="RefSeq" id="XP_025532116.1">
    <property type="nucleotide sequence ID" value="XM_025667566.1"/>
</dbReference>
<evidence type="ECO:0000256" key="1">
    <source>
        <dbReference type="SAM" id="MobiDB-lite"/>
    </source>
</evidence>
<dbReference type="GeneID" id="37171258"/>
<gene>
    <name evidence="2" type="ORF">BO86DRAFT_303136</name>
</gene>
<organism evidence="2 3">
    <name type="scientific">Aspergillus japonicus CBS 114.51</name>
    <dbReference type="NCBI Taxonomy" id="1448312"/>
    <lineage>
        <taxon>Eukaryota</taxon>
        <taxon>Fungi</taxon>
        <taxon>Dikarya</taxon>
        <taxon>Ascomycota</taxon>
        <taxon>Pezizomycotina</taxon>
        <taxon>Eurotiomycetes</taxon>
        <taxon>Eurotiomycetidae</taxon>
        <taxon>Eurotiales</taxon>
        <taxon>Aspergillaceae</taxon>
        <taxon>Aspergillus</taxon>
        <taxon>Aspergillus subgen. Circumdati</taxon>
    </lineage>
</organism>
<dbReference type="Proteomes" id="UP000249497">
    <property type="component" value="Unassembled WGS sequence"/>
</dbReference>
<accession>A0A8T8XG07</accession>
<name>A0A8T8XG07_ASPJA</name>
<keyword evidence="3" id="KW-1185">Reference proteome</keyword>
<dbReference type="OrthoDB" id="4267316at2759"/>
<protein>
    <submittedName>
        <fullName evidence="2">Uncharacterized protein</fullName>
    </submittedName>
</protein>
<evidence type="ECO:0000313" key="2">
    <source>
        <dbReference type="EMBL" id="RAH86222.1"/>
    </source>
</evidence>
<feature type="non-terminal residue" evidence="2">
    <location>
        <position position="1"/>
    </location>
</feature>
<evidence type="ECO:0000313" key="3">
    <source>
        <dbReference type="Proteomes" id="UP000249497"/>
    </source>
</evidence>
<sequence>PPSTELPKPPSPYNPGWRFQAQSYAPPAPTPVVLKCCISSKNERRERAQLSPVERCLKRTRLPGNEGDDTVSLQVTGTLKAGDGHNSQALTVEVLDSTSPSLPRKGTGFVAKIYDPLYFGDDDGYLDPFRCMDKYYTHEANAYPALREFQGRDSPTYHGSYTVNLAVDDDRKPRVVFVDLAHALFDRRRDDPAALTLNCFLGDYISPPLRWNEAKFKASPFDDWVDWDWDPWLTAEFAHTATSITPEMREQWADI</sequence>